<evidence type="ECO:0000313" key="2">
    <source>
        <dbReference type="EMBL" id="GAA0862469.1"/>
    </source>
</evidence>
<evidence type="ECO:0000313" key="3">
    <source>
        <dbReference type="Proteomes" id="UP001500738"/>
    </source>
</evidence>
<dbReference type="InterPro" id="IPR025272">
    <property type="entry name" value="SocA_Panacea"/>
</dbReference>
<evidence type="ECO:0000259" key="1">
    <source>
        <dbReference type="Pfam" id="PF13274"/>
    </source>
</evidence>
<proteinExistence type="predicted"/>
<reference evidence="2 3" key="1">
    <citation type="journal article" date="2019" name="Int. J. Syst. Evol. Microbiol.">
        <title>The Global Catalogue of Microorganisms (GCM) 10K type strain sequencing project: providing services to taxonomists for standard genome sequencing and annotation.</title>
        <authorList>
            <consortium name="The Broad Institute Genomics Platform"/>
            <consortium name="The Broad Institute Genome Sequencing Center for Infectious Disease"/>
            <person name="Wu L."/>
            <person name="Ma J."/>
        </authorList>
    </citation>
    <scope>NUCLEOTIDE SEQUENCE [LARGE SCALE GENOMIC DNA]</scope>
    <source>
        <strain evidence="2 3">JCM 15910</strain>
    </source>
</reference>
<dbReference type="EMBL" id="BAAAFE010000003">
    <property type="protein sequence ID" value="GAA0862469.1"/>
    <property type="molecule type" value="Genomic_DNA"/>
</dbReference>
<organism evidence="2 3">
    <name type="scientific">Sphingopyxis soli</name>
    <dbReference type="NCBI Taxonomy" id="592051"/>
    <lineage>
        <taxon>Bacteria</taxon>
        <taxon>Pseudomonadati</taxon>
        <taxon>Pseudomonadota</taxon>
        <taxon>Alphaproteobacteria</taxon>
        <taxon>Sphingomonadales</taxon>
        <taxon>Sphingomonadaceae</taxon>
        <taxon>Sphingopyxis</taxon>
    </lineage>
</organism>
<name>A0ABN1M022_9SPHN</name>
<dbReference type="Proteomes" id="UP001500738">
    <property type="component" value="Unassembled WGS sequence"/>
</dbReference>
<accession>A0ABN1M022</accession>
<gene>
    <name evidence="2" type="ORF">GCM10009115_09260</name>
</gene>
<keyword evidence="3" id="KW-1185">Reference proteome</keyword>
<dbReference type="Pfam" id="PF13274">
    <property type="entry name" value="SocA_Panacea"/>
    <property type="match status" value="1"/>
</dbReference>
<feature type="domain" description="Antitoxin SocA-like Panacea" evidence="1">
    <location>
        <begin position="29"/>
        <end position="136"/>
    </location>
</feature>
<sequence>MYNPVKAAQVIAYLACKVPNRTLDVLKAIKLVYLADRESITTFGAPILDERRVSMPHGPVNSVTYSHINGERDLDACGWSAFLEDRANHQLAVKADVTDDDLDELSEADIQCLDAVWEKFGHMGKWDIVDWTHRRENVPEWEDPHGSSETIPLERIMSMVGVENAVAQSAMIDDHARIAHLMVKLA</sequence>
<comment type="caution">
    <text evidence="2">The sequence shown here is derived from an EMBL/GenBank/DDBJ whole genome shotgun (WGS) entry which is preliminary data.</text>
</comment>
<protein>
    <submittedName>
        <fullName evidence="2">Panacea domain-containing protein</fullName>
    </submittedName>
</protein>
<dbReference type="RefSeq" id="WP_215351192.1">
    <property type="nucleotide sequence ID" value="NZ_BAAAFE010000003.1"/>
</dbReference>